<name>A0A5B7WSI9_9MICC</name>
<keyword evidence="1" id="KW-0472">Membrane</keyword>
<dbReference type="Proteomes" id="UP000307000">
    <property type="component" value="Chromosome"/>
</dbReference>
<sequence length="123" mass="13297">MSNNEKFAWVAAAMVTGFSLVICLAPGLWLAVAGAILLMGCFTVIAQLERGSAQLNRRHWYYLVPLVLAPSICGLLSGPVTFWMGPLIAVVGGVATYYLARSYPVIGEPRPVQEPLVDSEHHV</sequence>
<reference evidence="2 3" key="1">
    <citation type="submission" date="2018-12" db="EMBL/GenBank/DDBJ databases">
        <title>Complete Genome Sequence of Glutamicibacter creatinolyticus strain LGCM259,isolated from an abscess of a 12-year-old mare in Italy.</title>
        <authorList>
            <person name="Santos R.G."/>
            <person name="Silva A.L."/>
            <person name="Seyffert N."/>
            <person name="Castro T.L.P."/>
            <person name="Attili A.R."/>
            <person name="Rifici C."/>
            <person name="Mazzullo G."/>
            <person name="Brenig B."/>
            <person name="Venanzi F."/>
            <person name="Azevedo V."/>
        </authorList>
    </citation>
    <scope>NUCLEOTIDE SEQUENCE [LARGE SCALE GENOMIC DNA]</scope>
    <source>
        <strain evidence="2 3">LGCM 259</strain>
    </source>
</reference>
<keyword evidence="1" id="KW-0812">Transmembrane</keyword>
<feature type="transmembrane region" description="Helical" evidence="1">
    <location>
        <begin position="7"/>
        <end position="22"/>
    </location>
</feature>
<dbReference type="EMBL" id="CP034412">
    <property type="protein sequence ID" value="QCY45943.1"/>
    <property type="molecule type" value="Genomic_DNA"/>
</dbReference>
<keyword evidence="3" id="KW-1185">Reference proteome</keyword>
<evidence type="ECO:0000313" key="3">
    <source>
        <dbReference type="Proteomes" id="UP000307000"/>
    </source>
</evidence>
<dbReference type="AlphaFoldDB" id="A0A5B7WSI9"/>
<feature type="transmembrane region" description="Helical" evidence="1">
    <location>
        <begin position="28"/>
        <end position="48"/>
    </location>
</feature>
<dbReference type="KEGG" id="gcr:GcLGCM259_0155"/>
<proteinExistence type="predicted"/>
<feature type="transmembrane region" description="Helical" evidence="1">
    <location>
        <begin position="60"/>
        <end position="77"/>
    </location>
</feature>
<keyword evidence="1" id="KW-1133">Transmembrane helix</keyword>
<evidence type="ECO:0000313" key="2">
    <source>
        <dbReference type="EMBL" id="QCY45943.1"/>
    </source>
</evidence>
<dbReference type="RefSeq" id="WP_054821225.1">
    <property type="nucleotide sequence ID" value="NZ_CP034412.1"/>
</dbReference>
<evidence type="ECO:0000256" key="1">
    <source>
        <dbReference type="SAM" id="Phobius"/>
    </source>
</evidence>
<protein>
    <submittedName>
        <fullName evidence="2">Uncharacterized protein</fullName>
    </submittedName>
</protein>
<accession>A0A5B7WSI9</accession>
<gene>
    <name evidence="2" type="ORF">GcLGCM259_0155</name>
</gene>
<organism evidence="2 3">
    <name type="scientific">Glutamicibacter creatinolyticus</name>
    <dbReference type="NCBI Taxonomy" id="162496"/>
    <lineage>
        <taxon>Bacteria</taxon>
        <taxon>Bacillati</taxon>
        <taxon>Actinomycetota</taxon>
        <taxon>Actinomycetes</taxon>
        <taxon>Micrococcales</taxon>
        <taxon>Micrococcaceae</taxon>
        <taxon>Glutamicibacter</taxon>
    </lineage>
</organism>